<dbReference type="GO" id="GO:0006099">
    <property type="term" value="P:tricarboxylic acid cycle"/>
    <property type="evidence" value="ECO:0007669"/>
    <property type="project" value="TreeGrafter"/>
</dbReference>
<dbReference type="InterPro" id="IPR001017">
    <property type="entry name" value="DH_E1"/>
</dbReference>
<comment type="cofactor">
    <cofactor evidence="1">
        <name>thiamine diphosphate</name>
        <dbReference type="ChEBI" id="CHEBI:58937"/>
    </cofactor>
</comment>
<feature type="region of interest" description="Disordered" evidence="7">
    <location>
        <begin position="911"/>
        <end position="946"/>
    </location>
</feature>
<keyword evidence="5" id="KW-0324">Glycolysis</keyword>
<evidence type="ECO:0000256" key="5">
    <source>
        <dbReference type="ARBA" id="ARBA00023152"/>
    </source>
</evidence>
<dbReference type="InterPro" id="IPR042179">
    <property type="entry name" value="KGD_C_sf"/>
</dbReference>
<evidence type="ECO:0000256" key="3">
    <source>
        <dbReference type="ARBA" id="ARBA00023002"/>
    </source>
</evidence>
<dbReference type="PATRIC" id="fig|679936.5.peg.1892"/>
<dbReference type="Gene3D" id="3.40.50.970">
    <property type="match status" value="1"/>
</dbReference>
<evidence type="ECO:0000256" key="4">
    <source>
        <dbReference type="ARBA" id="ARBA00023052"/>
    </source>
</evidence>
<evidence type="ECO:0000313" key="10">
    <source>
        <dbReference type="Proteomes" id="UP000005439"/>
    </source>
</evidence>
<evidence type="ECO:0000313" key="9">
    <source>
        <dbReference type="EMBL" id="AEW05320.1"/>
    </source>
</evidence>
<dbReference type="PIRSF" id="PIRSF000157">
    <property type="entry name" value="Oxoglu_dh_E1"/>
    <property type="match status" value="1"/>
</dbReference>
<comment type="catalytic activity">
    <reaction evidence="6">
        <text>N(6)-[(R)-lipoyl]-L-lysyl-[protein] + 2-oxoglutarate + H(+) = N(6)-[(R)-S(8)-succinyldihydrolipoyl]-L-lysyl-[protein] + CO2</text>
        <dbReference type="Rhea" id="RHEA:12188"/>
        <dbReference type="Rhea" id="RHEA-COMP:10474"/>
        <dbReference type="Rhea" id="RHEA-COMP:20092"/>
        <dbReference type="ChEBI" id="CHEBI:15378"/>
        <dbReference type="ChEBI" id="CHEBI:16526"/>
        <dbReference type="ChEBI" id="CHEBI:16810"/>
        <dbReference type="ChEBI" id="CHEBI:83099"/>
        <dbReference type="ChEBI" id="CHEBI:83120"/>
        <dbReference type="EC" id="1.2.4.2"/>
    </reaction>
</comment>
<dbReference type="SUPFAM" id="SSF52518">
    <property type="entry name" value="Thiamin diphosphate-binding fold (THDP-binding)"/>
    <property type="match status" value="2"/>
</dbReference>
<dbReference type="InterPro" id="IPR023784">
    <property type="entry name" value="2oxoglutarate_DH_E1_bac"/>
</dbReference>
<dbReference type="NCBIfam" id="TIGR00239">
    <property type="entry name" value="2oxo_dh_E1"/>
    <property type="match status" value="1"/>
</dbReference>
<dbReference type="Gene3D" id="3.40.50.12470">
    <property type="match status" value="1"/>
</dbReference>
<evidence type="ECO:0000256" key="1">
    <source>
        <dbReference type="ARBA" id="ARBA00001964"/>
    </source>
</evidence>
<gene>
    <name evidence="9" type="ordered locus">Sulac_1827</name>
</gene>
<dbReference type="FunFam" id="3.40.50.970:FF:000036">
    <property type="entry name" value="2-oxoglutarate dehydrogenase E1 component"/>
    <property type="match status" value="1"/>
</dbReference>
<dbReference type="SMART" id="SM00861">
    <property type="entry name" value="Transket_pyr"/>
    <property type="match status" value="1"/>
</dbReference>
<dbReference type="EC" id="1.2.4.2" evidence="2"/>
<reference evidence="10" key="1">
    <citation type="submission" date="2011-12" db="EMBL/GenBank/DDBJ databases">
        <title>The complete genome of chromosome of Sulfobacillus acidophilus DSM 10332.</title>
        <authorList>
            <person name="Lucas S."/>
            <person name="Han J."/>
            <person name="Lapidus A."/>
            <person name="Bruce D."/>
            <person name="Goodwin L."/>
            <person name="Pitluck S."/>
            <person name="Peters L."/>
            <person name="Kyrpides N."/>
            <person name="Mavromatis K."/>
            <person name="Ivanova N."/>
            <person name="Mikhailova N."/>
            <person name="Chertkov O."/>
            <person name="Saunders E."/>
            <person name="Detter J.C."/>
            <person name="Tapia R."/>
            <person name="Han C."/>
            <person name="Land M."/>
            <person name="Hauser L."/>
            <person name="Markowitz V."/>
            <person name="Cheng J.-F."/>
            <person name="Hugenholtz P."/>
            <person name="Woyke T."/>
            <person name="Wu D."/>
            <person name="Pukall R."/>
            <person name="Gehrich-Schroeter G."/>
            <person name="Schneider S."/>
            <person name="Klenk H.-P."/>
            <person name="Eisen J.A."/>
        </authorList>
    </citation>
    <scope>NUCLEOTIDE SEQUENCE [LARGE SCALE GENOMIC DNA]</scope>
    <source>
        <strain evidence="10">ATCC 700253 / DSM 10332 / NAL</strain>
    </source>
</reference>
<dbReference type="STRING" id="679936.Sulac_1827"/>
<protein>
    <recommendedName>
        <fullName evidence="2">oxoglutarate dehydrogenase (succinyl-transferring)</fullName>
        <ecNumber evidence="2">1.2.4.2</ecNumber>
    </recommendedName>
</protein>
<dbReference type="Pfam" id="PF00676">
    <property type="entry name" value="E1_dh"/>
    <property type="match status" value="1"/>
</dbReference>
<dbReference type="Pfam" id="PF02779">
    <property type="entry name" value="Transket_pyr"/>
    <property type="match status" value="1"/>
</dbReference>
<dbReference type="GO" id="GO:0004591">
    <property type="term" value="F:oxoglutarate dehydrogenase (succinyl-transferring) activity"/>
    <property type="evidence" value="ECO:0007669"/>
    <property type="project" value="UniProtKB-EC"/>
</dbReference>
<reference evidence="9 10" key="2">
    <citation type="journal article" date="2012" name="Stand. Genomic Sci.">
        <title>Complete genome sequence of the moderately thermophilic mineral-sulfide-oxidizing firmicute Sulfobacillus acidophilus type strain (NAL(T)).</title>
        <authorList>
            <person name="Anderson I."/>
            <person name="Chertkov O."/>
            <person name="Chen A."/>
            <person name="Saunders E."/>
            <person name="Lapidus A."/>
            <person name="Nolan M."/>
            <person name="Lucas S."/>
            <person name="Hammon N."/>
            <person name="Deshpande S."/>
            <person name="Cheng J.F."/>
            <person name="Han C."/>
            <person name="Tapia R."/>
            <person name="Goodwin L.A."/>
            <person name="Pitluck S."/>
            <person name="Liolios K."/>
            <person name="Pagani I."/>
            <person name="Ivanova N."/>
            <person name="Mikhailova N."/>
            <person name="Pati A."/>
            <person name="Palaniappan K."/>
            <person name="Land M."/>
            <person name="Pan C."/>
            <person name="Rohde M."/>
            <person name="Pukall R."/>
            <person name="Goker M."/>
            <person name="Detter J.C."/>
            <person name="Woyke T."/>
            <person name="Bristow J."/>
            <person name="Eisen J.A."/>
            <person name="Markowitz V."/>
            <person name="Hugenholtz P."/>
            <person name="Kyrpides N.C."/>
            <person name="Klenk H.P."/>
            <person name="Mavromatis K."/>
        </authorList>
    </citation>
    <scope>NUCLEOTIDE SEQUENCE [LARGE SCALE GENOMIC DNA]</scope>
    <source>
        <strain evidence="10">ATCC 700253 / DSM 10332 / NAL</strain>
    </source>
</reference>
<keyword evidence="4" id="KW-0786">Thiamine pyrophosphate</keyword>
<feature type="domain" description="Transketolase-like pyrimidine-binding" evidence="8">
    <location>
        <begin position="592"/>
        <end position="787"/>
    </location>
</feature>
<dbReference type="HAMAP" id="MF_01169">
    <property type="entry name" value="SucA_OdhA"/>
    <property type="match status" value="1"/>
</dbReference>
<dbReference type="GO" id="GO:0005829">
    <property type="term" value="C:cytosol"/>
    <property type="evidence" value="ECO:0007669"/>
    <property type="project" value="TreeGrafter"/>
</dbReference>
<dbReference type="Gene3D" id="3.40.50.11610">
    <property type="entry name" value="Multifunctional 2-oxoglutarate metabolism enzyme, C-terminal domain"/>
    <property type="match status" value="1"/>
</dbReference>
<dbReference type="GO" id="GO:0030976">
    <property type="term" value="F:thiamine pyrophosphate binding"/>
    <property type="evidence" value="ECO:0007669"/>
    <property type="project" value="InterPro"/>
</dbReference>
<organism evidence="9 10">
    <name type="scientific">Sulfobacillus acidophilus (strain ATCC 700253 / DSM 10332 / NAL)</name>
    <dbReference type="NCBI Taxonomy" id="679936"/>
    <lineage>
        <taxon>Bacteria</taxon>
        <taxon>Bacillati</taxon>
        <taxon>Bacillota</taxon>
        <taxon>Clostridia</taxon>
        <taxon>Eubacteriales</taxon>
        <taxon>Clostridiales Family XVII. Incertae Sedis</taxon>
        <taxon>Sulfobacillus</taxon>
    </lineage>
</organism>
<dbReference type="InterPro" id="IPR005475">
    <property type="entry name" value="Transketolase-like_Pyr-bd"/>
</dbReference>
<dbReference type="CDD" id="cd02016">
    <property type="entry name" value="TPP_E1_OGDC_like"/>
    <property type="match status" value="1"/>
</dbReference>
<dbReference type="InterPro" id="IPR031717">
    <property type="entry name" value="ODO-1/KGD_C"/>
</dbReference>
<dbReference type="InterPro" id="IPR011603">
    <property type="entry name" value="2oxoglutarate_DH_E1"/>
</dbReference>
<keyword evidence="3 9" id="KW-0560">Oxidoreductase</keyword>
<sequence>MDTQQVFEWFVGPNLGYLAEAYERYRNDPDSVDPETRALIEQLDPAWWERWLGGETTAQPVAGPTTTIPTEKIVKAVQLARTIREFGHLQASFDPLGVSPRKVVDDPEVMGITDNDLAQMPATVVWPRGLRQAPNALEAVKILRQVYSGPLGYDFSHVHNFDERDWLRQQVEGGGLTVSFSPEEKRALLFRLTEVEGFERFLHTTFPGQKRFSIEGTDMLVPMLDSLIAQAVKQGIHEVTIGMAHRGRLNVLAHILGKPYEKIFSEFHSAPNKELVPSEGSMGINAGWTGDVKYHLGAHKLLRDGELSGARITLANNPSHLEFVNPVIQGATRAAQEDTRHPGQPSLEVDRAMAIAIHGDASFPGEGIVAETLNLSRLAGYHTGGTVHIIMNNGLGFTTGPEEGRSTLYASDLAKGYEIPVVHVNADDPMACLLAVQLAFEYRQRFHKDFLIDLVGYRRWGHNEGDEPAYTQPVLYQKIARHPTVRALFADRLVSEGIVTPEEVQEMAGQVHARLVEAKDRVQDGVIPPDEPEPSTWSDALIALAEPTAVDADELIRLAREAHQWPEAFHPNPKLARQLQRRLDNLTEPNGIDWGLAETLAFASILAEGTPIRLSGQDSERGTFSQRHLVLHDVDTNQKYTPLQHLPSARASFAVYNSPLSEAAVLGFEYGYNVEAPTVMTLWEAQFGDFANAAQVIIDQFLSAARAKWKERSGLVLLLPHGYEGQGPEHSSARLERYLQLAADNNMRIANCTTAAQYFHLLRQQSHLLRRDPRPLVIMTPKSLLRHPLAASSLHDLSHGRFQPVLEHEAAKEHPESIERVILLSGKVVVDVLTRLGGHVPEHVSIIRLEQLYPFPDGEIEAIFHRYPNLTDVVWLQEEPRNMGAWRYIQPRLEAHLPPGRTLRYAGRPERAATAEGFPEMHEEEQGRIVQDALGESKVSTQGGHR</sequence>
<dbReference type="EMBL" id="CP003179">
    <property type="protein sequence ID" value="AEW05320.1"/>
    <property type="molecule type" value="Genomic_DNA"/>
</dbReference>
<name>G8U071_SULAD</name>
<dbReference type="NCBIfam" id="NF008907">
    <property type="entry name" value="PRK12270.1"/>
    <property type="match status" value="1"/>
</dbReference>
<accession>G8U071</accession>
<dbReference type="Pfam" id="PF16870">
    <property type="entry name" value="OxoGdeHyase_C"/>
    <property type="match status" value="1"/>
</dbReference>
<proteinExistence type="inferred from homology"/>
<feature type="compositionally biased region" description="Basic and acidic residues" evidence="7">
    <location>
        <begin position="911"/>
        <end position="927"/>
    </location>
</feature>
<dbReference type="InterPro" id="IPR029061">
    <property type="entry name" value="THDP-binding"/>
</dbReference>
<dbReference type="GO" id="GO:0006096">
    <property type="term" value="P:glycolytic process"/>
    <property type="evidence" value="ECO:0007669"/>
    <property type="project" value="UniProtKB-KW"/>
</dbReference>
<evidence type="ECO:0000256" key="7">
    <source>
        <dbReference type="SAM" id="MobiDB-lite"/>
    </source>
</evidence>
<dbReference type="GO" id="GO:0045252">
    <property type="term" value="C:oxoglutarate dehydrogenase complex"/>
    <property type="evidence" value="ECO:0007669"/>
    <property type="project" value="TreeGrafter"/>
</dbReference>
<dbReference type="Proteomes" id="UP000005439">
    <property type="component" value="Chromosome"/>
</dbReference>
<evidence type="ECO:0000256" key="2">
    <source>
        <dbReference type="ARBA" id="ARBA00012280"/>
    </source>
</evidence>
<dbReference type="PANTHER" id="PTHR23152">
    <property type="entry name" value="2-OXOGLUTARATE DEHYDROGENASE"/>
    <property type="match status" value="1"/>
</dbReference>
<evidence type="ECO:0000259" key="8">
    <source>
        <dbReference type="SMART" id="SM00861"/>
    </source>
</evidence>
<dbReference type="NCBIfam" id="NF006914">
    <property type="entry name" value="PRK09404.1"/>
    <property type="match status" value="1"/>
</dbReference>
<dbReference type="AlphaFoldDB" id="G8U071"/>
<evidence type="ECO:0000256" key="6">
    <source>
        <dbReference type="ARBA" id="ARBA00051911"/>
    </source>
</evidence>
<dbReference type="KEGG" id="sap:Sulac_1827"/>
<dbReference type="HOGENOM" id="CLU_004709_1_0_9"/>
<dbReference type="PANTHER" id="PTHR23152:SF4">
    <property type="entry name" value="2-OXOADIPATE DEHYDROGENASE COMPLEX COMPONENT E1"/>
    <property type="match status" value="1"/>
</dbReference>
<keyword evidence="10" id="KW-1185">Reference proteome</keyword>